<dbReference type="EMBL" id="ANAH02000064">
    <property type="protein sequence ID" value="EPX57224.1"/>
    <property type="molecule type" value="Genomic_DNA"/>
</dbReference>
<proteinExistence type="predicted"/>
<dbReference type="AlphaFoldDB" id="S9Q7C5"/>
<evidence type="ECO:0000256" key="2">
    <source>
        <dbReference type="SAM" id="SignalP"/>
    </source>
</evidence>
<feature type="region of interest" description="Disordered" evidence="1">
    <location>
        <begin position="287"/>
        <end position="306"/>
    </location>
</feature>
<protein>
    <recommendedName>
        <fullName evidence="5">5'-nucleotidase</fullName>
    </recommendedName>
</protein>
<dbReference type="PANTHER" id="PTHR11575">
    <property type="entry name" value="5'-NUCLEOTIDASE-RELATED"/>
    <property type="match status" value="1"/>
</dbReference>
<organism evidence="3 4">
    <name type="scientific">Cystobacter fuscus (strain ATCC 25194 / DSM 2262 / NBRC 100088 / M29)</name>
    <dbReference type="NCBI Taxonomy" id="1242864"/>
    <lineage>
        <taxon>Bacteria</taxon>
        <taxon>Pseudomonadati</taxon>
        <taxon>Myxococcota</taxon>
        <taxon>Myxococcia</taxon>
        <taxon>Myxococcales</taxon>
        <taxon>Cystobacterineae</taxon>
        <taxon>Archangiaceae</taxon>
        <taxon>Cystobacter</taxon>
    </lineage>
</organism>
<keyword evidence="2" id="KW-0732">Signal</keyword>
<name>S9Q7C5_CYSF2</name>
<dbReference type="PANTHER" id="PTHR11575:SF24">
    <property type="entry name" value="5'-NUCLEOTIDASE"/>
    <property type="match status" value="1"/>
</dbReference>
<dbReference type="GO" id="GO:0016787">
    <property type="term" value="F:hydrolase activity"/>
    <property type="evidence" value="ECO:0007669"/>
    <property type="project" value="InterPro"/>
</dbReference>
<feature type="signal peptide" evidence="2">
    <location>
        <begin position="1"/>
        <end position="20"/>
    </location>
</feature>
<dbReference type="InterPro" id="IPR029052">
    <property type="entry name" value="Metallo-depent_PP-like"/>
</dbReference>
<gene>
    <name evidence="3" type="ORF">D187_006978</name>
</gene>
<dbReference type="InterPro" id="IPR006179">
    <property type="entry name" value="5_nucleotidase/apyrase"/>
</dbReference>
<evidence type="ECO:0008006" key="5">
    <source>
        <dbReference type="Google" id="ProtNLM"/>
    </source>
</evidence>
<dbReference type="Gene3D" id="3.60.21.10">
    <property type="match status" value="1"/>
</dbReference>
<evidence type="ECO:0000313" key="4">
    <source>
        <dbReference type="Proteomes" id="UP000011682"/>
    </source>
</evidence>
<evidence type="ECO:0000313" key="3">
    <source>
        <dbReference type="EMBL" id="EPX57224.1"/>
    </source>
</evidence>
<dbReference type="Proteomes" id="UP000011682">
    <property type="component" value="Unassembled WGS sequence"/>
</dbReference>
<dbReference type="OrthoDB" id="9803927at2"/>
<dbReference type="RefSeq" id="WP_002631513.1">
    <property type="nucleotide sequence ID" value="NZ_ANAH02000064.1"/>
</dbReference>
<dbReference type="eggNOG" id="COG0737">
    <property type="taxonomic scope" value="Bacteria"/>
</dbReference>
<dbReference type="GO" id="GO:0009166">
    <property type="term" value="P:nucleotide catabolic process"/>
    <property type="evidence" value="ECO:0007669"/>
    <property type="project" value="InterPro"/>
</dbReference>
<keyword evidence="4" id="KW-1185">Reference proteome</keyword>
<comment type="caution">
    <text evidence="3">The sequence shown here is derived from an EMBL/GenBank/DDBJ whole genome shotgun (WGS) entry which is preliminary data.</text>
</comment>
<feature type="chain" id="PRO_5004555074" description="5'-nucleotidase" evidence="2">
    <location>
        <begin position="21"/>
        <end position="354"/>
    </location>
</feature>
<evidence type="ECO:0000256" key="1">
    <source>
        <dbReference type="SAM" id="MobiDB-lite"/>
    </source>
</evidence>
<dbReference type="SUPFAM" id="SSF56300">
    <property type="entry name" value="Metallo-dependent phosphatases"/>
    <property type="match status" value="1"/>
</dbReference>
<sequence>MKRCVPVMVLGVLLAFVARAQEPKLTLLVTGDNRGEIAQCGCDHQPAGGLARRKIVVDQARARGPLLLLDTGNALFKNETADEASRHKARFILETMGRLGTAAMAVGRLELSAGPEFLQDAARKANMKPLSANLTWKGKRLFAPSMIITQGGWRIGVVGVGPAFSGLEGHPGLVGTPPIPAALAELEKLEGQVDLRLVLASLPMEEALRLSKEAGARVDFILQSGDSKRPTVARHDHANFVVSTGELGQRMASLELKLSGEGPLVDSAELARAEQSLALLEQQLSEARGRGVSQETQKGLEERQAQARAHLTQLRGRTGRSFSLSALVLGPSVAEDPELAARVEKLHAGGAPEH</sequence>
<reference evidence="3" key="1">
    <citation type="submission" date="2013-05" db="EMBL/GenBank/DDBJ databases">
        <title>Genome assembly of Cystobacter fuscus DSM 2262.</title>
        <authorList>
            <person name="Sharma G."/>
            <person name="Khatri I."/>
            <person name="Kaur C."/>
            <person name="Mayilraj S."/>
            <person name="Subramanian S."/>
        </authorList>
    </citation>
    <scope>NUCLEOTIDE SEQUENCE [LARGE SCALE GENOMIC DNA]</scope>
    <source>
        <strain evidence="3">DSM 2262</strain>
    </source>
</reference>
<accession>S9Q7C5</accession>